<evidence type="ECO:0000313" key="4">
    <source>
        <dbReference type="Proteomes" id="UP000006352"/>
    </source>
</evidence>
<protein>
    <recommendedName>
        <fullName evidence="2">TRIP4/RQT4 C2HC5-type zinc finger domain-containing protein</fullName>
    </recommendedName>
</protein>
<dbReference type="GeneID" id="24096577"/>
<evidence type="ECO:0000313" key="3">
    <source>
        <dbReference type="EMBL" id="CCM01666.1"/>
    </source>
</evidence>
<dbReference type="STRING" id="599839.J4I9S4"/>
<name>J4I9S4_9APHY</name>
<organism evidence="3 4">
    <name type="scientific">Fibroporia radiculosa</name>
    <dbReference type="NCBI Taxonomy" id="599839"/>
    <lineage>
        <taxon>Eukaryota</taxon>
        <taxon>Fungi</taxon>
        <taxon>Dikarya</taxon>
        <taxon>Basidiomycota</taxon>
        <taxon>Agaricomycotina</taxon>
        <taxon>Agaricomycetes</taxon>
        <taxon>Polyporales</taxon>
        <taxon>Fibroporiaceae</taxon>
        <taxon>Fibroporia</taxon>
    </lineage>
</organism>
<dbReference type="Proteomes" id="UP000006352">
    <property type="component" value="Unassembled WGS sequence"/>
</dbReference>
<reference evidence="3 4" key="1">
    <citation type="journal article" date="2012" name="Appl. Environ. Microbiol.">
        <title>Short-read sequencing for genomic analysis of the brown rot fungus Fibroporia radiculosa.</title>
        <authorList>
            <person name="Tang J.D."/>
            <person name="Perkins A.D."/>
            <person name="Sonstegard T.S."/>
            <person name="Schroeder S.G."/>
            <person name="Burgess S.C."/>
            <person name="Diehl S.V."/>
        </authorList>
    </citation>
    <scope>NUCLEOTIDE SEQUENCE [LARGE SCALE GENOMIC DNA]</scope>
    <source>
        <strain evidence="3 4">TFFH 294</strain>
    </source>
</reference>
<dbReference type="GO" id="GO:0008270">
    <property type="term" value="F:zinc ion binding"/>
    <property type="evidence" value="ECO:0007669"/>
    <property type="project" value="InterPro"/>
</dbReference>
<dbReference type="OrthoDB" id="338816at2759"/>
<sequence length="294" mass="32205">MNHTAWTQNASSLPSDRIPPSRPKQNSVKEKRKPAAQEPLKSKEVRRLEFVRDSLRKGTGRERDPKGGCFCQARVHTLSSYTPLCHNCGLVLCKLQLPHHACPHCASPLLTPTARDALVGRLEKQIIETVAEEKAARDRAIQDARAAAGAFPSLSATTSVSSTDALAAHPTNQPHKVLSLNAKTKKVIVRSSYTTPAISRSSSRDSGIKEGEEEQKRILPPPDEVVYARNDPNRDRPWANLRGGSFTYVPPPHARAGSAPSSSDKKLHGDGSTVQMAKKEGKRKDQENKLHRSS</sequence>
<dbReference type="GO" id="GO:0180022">
    <property type="term" value="C:RQC-trigger complex"/>
    <property type="evidence" value="ECO:0007669"/>
    <property type="project" value="InterPro"/>
</dbReference>
<feature type="compositionally biased region" description="Basic and acidic residues" evidence="1">
    <location>
        <begin position="27"/>
        <end position="43"/>
    </location>
</feature>
<feature type="region of interest" description="Disordered" evidence="1">
    <location>
        <begin position="1"/>
        <end position="43"/>
    </location>
</feature>
<gene>
    <name evidence="3" type="ORF">FIBRA_03729</name>
</gene>
<dbReference type="AlphaFoldDB" id="J4I9S4"/>
<dbReference type="InterPro" id="IPR009349">
    <property type="entry name" value="TRIP4/RQT4_C2HC5_Znf"/>
</dbReference>
<dbReference type="EMBL" id="HE797044">
    <property type="protein sequence ID" value="CCM01666.1"/>
    <property type="molecule type" value="Genomic_DNA"/>
</dbReference>
<feature type="compositionally biased region" description="Basic and acidic residues" evidence="1">
    <location>
        <begin position="202"/>
        <end position="217"/>
    </location>
</feature>
<keyword evidence="4" id="KW-1185">Reference proteome</keyword>
<feature type="compositionally biased region" description="Basic and acidic residues" evidence="1">
    <location>
        <begin position="277"/>
        <end position="294"/>
    </location>
</feature>
<dbReference type="HOGENOM" id="CLU_059976_0_0_1"/>
<proteinExistence type="predicted"/>
<dbReference type="GO" id="GO:0072344">
    <property type="term" value="P:rescue of stalled ribosome"/>
    <property type="evidence" value="ECO:0007669"/>
    <property type="project" value="InterPro"/>
</dbReference>
<dbReference type="Pfam" id="PF06221">
    <property type="entry name" value="zf-C2HC5"/>
    <property type="match status" value="1"/>
</dbReference>
<dbReference type="GO" id="GO:0005634">
    <property type="term" value="C:nucleus"/>
    <property type="evidence" value="ECO:0007669"/>
    <property type="project" value="InterPro"/>
</dbReference>
<feature type="domain" description="TRIP4/RQT4 C2HC5-type zinc finger" evidence="2">
    <location>
        <begin position="68"/>
        <end position="119"/>
    </location>
</feature>
<evidence type="ECO:0000256" key="1">
    <source>
        <dbReference type="SAM" id="MobiDB-lite"/>
    </source>
</evidence>
<dbReference type="RefSeq" id="XP_012180949.1">
    <property type="nucleotide sequence ID" value="XM_012325559.1"/>
</dbReference>
<dbReference type="InParanoid" id="J4I9S4"/>
<evidence type="ECO:0000259" key="2">
    <source>
        <dbReference type="Pfam" id="PF06221"/>
    </source>
</evidence>
<feature type="region of interest" description="Disordered" evidence="1">
    <location>
        <begin position="195"/>
        <end position="294"/>
    </location>
</feature>
<accession>J4I9S4</accession>
<feature type="compositionally biased region" description="Polar residues" evidence="1">
    <location>
        <begin position="1"/>
        <end position="14"/>
    </location>
</feature>